<sequence>MMNTNTFRIMMLMFIAALVMNVMNYFFCSLHSSRRPAPARVIENKFIQYEYARAGVEEQTESKLLDKLMGTGGPIIVISSVSEYDTTTDSLTTTSTFGTTWRRFTFFDIHKNVDGGKVAECLQDTTITATTSGNSHVVLCDNTGWAHLVSRSWEITPFKAYELSISLAQQLPHDPLLVTIGDDEAGTNPLIKVWDWGRKDRHGNPICVRMSRAVPSHMRPTPATALAVHENKNLLAVGFQDGSVSLYRGDIARQRSGKMKTLLDSGTSPITGLAFNGADKLFVVSAHASGVLAELGARRDAGPAGRRRRLQRAGRETPPSPSPLTTMIFQVAIFCYTTEGRGPCYAIEGEKVRLDWFRSYLVITTNETPKNSASTSTTPAPKSHHITILDIQNKFIVFSKTFEEIDAVLTEWGSFYILTKKKEMIYLDEKDLHSKLWLLFKKNLYDVAIRIASMQHYDAEGLTEIYKQYGDHLYSKGDLKGAIEQYVKTIGWLETSYVIRKYLESRHLEPLVLYLEELHKKGGATEDHTTLLLTCYVKIDQHDQQGKLKEFINSKDKVIEFDVDVAIKVVRQVSIDDALSLAANHKRHDWYLKLMIEDKKAYAEALEYLADLEFEDADAHMKTYGLKLIQHLPKESTKFLIALCTDYKPRSKPLVDEASLSGGYREPDRADPDDYIHMFLSNSEQLIEFLEHMTAADVQLFEARELQNTVFSANRLRNLLLVEGMLAQKVHAWQFQRPVARCTLRALERHWLVLHFAFVTSFLISWEIREIHPNNNKINKGC</sequence>
<name>A0ACC0KRU6_CHOFU</name>
<organism evidence="1 2">
    <name type="scientific">Choristoneura fumiferana</name>
    <name type="common">Spruce budworm moth</name>
    <name type="synonym">Archips fumiferana</name>
    <dbReference type="NCBI Taxonomy" id="7141"/>
    <lineage>
        <taxon>Eukaryota</taxon>
        <taxon>Metazoa</taxon>
        <taxon>Ecdysozoa</taxon>
        <taxon>Arthropoda</taxon>
        <taxon>Hexapoda</taxon>
        <taxon>Insecta</taxon>
        <taxon>Pterygota</taxon>
        <taxon>Neoptera</taxon>
        <taxon>Endopterygota</taxon>
        <taxon>Lepidoptera</taxon>
        <taxon>Glossata</taxon>
        <taxon>Ditrysia</taxon>
        <taxon>Tortricoidea</taxon>
        <taxon>Tortricidae</taxon>
        <taxon>Tortricinae</taxon>
        <taxon>Choristoneura</taxon>
    </lineage>
</organism>
<reference evidence="1 2" key="1">
    <citation type="journal article" date="2022" name="Genome Biol. Evol.">
        <title>The Spruce Budworm Genome: Reconstructing the Evolutionary History of Antifreeze Proteins.</title>
        <authorList>
            <person name="Beliveau C."/>
            <person name="Gagne P."/>
            <person name="Picq S."/>
            <person name="Vernygora O."/>
            <person name="Keeling C.I."/>
            <person name="Pinkney K."/>
            <person name="Doucet D."/>
            <person name="Wen F."/>
            <person name="Johnston J.S."/>
            <person name="Maaroufi H."/>
            <person name="Boyle B."/>
            <person name="Laroche J."/>
            <person name="Dewar K."/>
            <person name="Juretic N."/>
            <person name="Blackburn G."/>
            <person name="Nisole A."/>
            <person name="Brunet B."/>
            <person name="Brandao M."/>
            <person name="Lumley L."/>
            <person name="Duan J."/>
            <person name="Quan G."/>
            <person name="Lucarotti C.J."/>
            <person name="Roe A.D."/>
            <person name="Sperling F.A.H."/>
            <person name="Levesque R.C."/>
            <person name="Cusson M."/>
        </authorList>
    </citation>
    <scope>NUCLEOTIDE SEQUENCE [LARGE SCALE GENOMIC DNA]</scope>
    <source>
        <strain evidence="1">Glfc:IPQL:Cfum</strain>
    </source>
</reference>
<gene>
    <name evidence="1" type="ORF">MSG28_013088</name>
</gene>
<dbReference type="EMBL" id="CM046123">
    <property type="protein sequence ID" value="KAI8439249.1"/>
    <property type="molecule type" value="Genomic_DNA"/>
</dbReference>
<keyword evidence="2" id="KW-1185">Reference proteome</keyword>
<evidence type="ECO:0000313" key="1">
    <source>
        <dbReference type="EMBL" id="KAI8439249.1"/>
    </source>
</evidence>
<evidence type="ECO:0000313" key="2">
    <source>
        <dbReference type="Proteomes" id="UP001064048"/>
    </source>
</evidence>
<protein>
    <submittedName>
        <fullName evidence="1">Uncharacterized protein</fullName>
    </submittedName>
</protein>
<proteinExistence type="predicted"/>
<dbReference type="Proteomes" id="UP001064048">
    <property type="component" value="Chromosome 23"/>
</dbReference>
<comment type="caution">
    <text evidence="1">The sequence shown here is derived from an EMBL/GenBank/DDBJ whole genome shotgun (WGS) entry which is preliminary data.</text>
</comment>
<feature type="non-terminal residue" evidence="1">
    <location>
        <position position="782"/>
    </location>
</feature>
<accession>A0ACC0KRU6</accession>